<dbReference type="RefSeq" id="WP_091605377.1">
    <property type="nucleotide sequence ID" value="NZ_CECE01000006.1"/>
</dbReference>
<protein>
    <recommendedName>
        <fullName evidence="3">V/A-type H+-transporting ATPase subunit F</fullName>
    </recommendedName>
</protein>
<proteinExistence type="predicted"/>
<evidence type="ECO:0000313" key="2">
    <source>
        <dbReference type="Proteomes" id="UP001063368"/>
    </source>
</evidence>
<dbReference type="Proteomes" id="UP001063368">
    <property type="component" value="Chromosome"/>
</dbReference>
<name>A0ABY6FW10_9MICC</name>
<dbReference type="Gene3D" id="3.40.50.10580">
    <property type="entry name" value="ATPase, V1 complex, subunit F"/>
    <property type="match status" value="1"/>
</dbReference>
<dbReference type="SUPFAM" id="SSF159468">
    <property type="entry name" value="AtpF-like"/>
    <property type="match status" value="1"/>
</dbReference>
<accession>A0ABY6FW10</accession>
<evidence type="ECO:0008006" key="3">
    <source>
        <dbReference type="Google" id="ProtNLM"/>
    </source>
</evidence>
<sequence>MSARAVIAALGAPEILAGYELAGARLVPAKTDEDVRQAWFALPEDTAVVLLTADAAAALAGHLDNAAAPLTVALPA</sequence>
<dbReference type="EMBL" id="CP106856">
    <property type="protein sequence ID" value="UYB37416.1"/>
    <property type="molecule type" value="Genomic_DNA"/>
</dbReference>
<reference evidence="1" key="1">
    <citation type="submission" date="2022-09" db="EMBL/GenBank/DDBJ databases">
        <authorList>
            <person name="Li D."/>
            <person name="Cheng J."/>
            <person name="Li Y."/>
        </authorList>
    </citation>
    <scope>NUCLEOTIDE SEQUENCE</scope>
    <source>
        <strain evidence="1">DL</strain>
    </source>
</reference>
<evidence type="ECO:0000313" key="1">
    <source>
        <dbReference type="EMBL" id="UYB37416.1"/>
    </source>
</evidence>
<keyword evidence="2" id="KW-1185">Reference proteome</keyword>
<organism evidence="1 2">
    <name type="scientific">Arthrobacter koreensis</name>
    <dbReference type="NCBI Taxonomy" id="199136"/>
    <lineage>
        <taxon>Bacteria</taxon>
        <taxon>Bacillati</taxon>
        <taxon>Actinomycetota</taxon>
        <taxon>Actinomycetes</taxon>
        <taxon>Micrococcales</taxon>
        <taxon>Micrococcaceae</taxon>
        <taxon>Arthrobacter</taxon>
    </lineage>
</organism>
<gene>
    <name evidence="1" type="ORF">N9A08_07190</name>
</gene>
<dbReference type="InterPro" id="IPR036906">
    <property type="entry name" value="ATPase_V1_fsu_sf"/>
</dbReference>